<dbReference type="SUPFAM" id="SSF56317">
    <property type="entry name" value="Carbon-nitrogen hydrolase"/>
    <property type="match status" value="1"/>
</dbReference>
<evidence type="ECO:0000313" key="4">
    <source>
        <dbReference type="EnsemblProtists" id="EOD05280"/>
    </source>
</evidence>
<feature type="domain" description="CN hydrolase" evidence="3">
    <location>
        <begin position="7"/>
        <end position="256"/>
    </location>
</feature>
<dbReference type="GO" id="GO:0016811">
    <property type="term" value="F:hydrolase activity, acting on carbon-nitrogen (but not peptide) bonds, in linear amides"/>
    <property type="evidence" value="ECO:0007669"/>
    <property type="project" value="InterPro"/>
</dbReference>
<dbReference type="RefSeq" id="XP_005757709.1">
    <property type="nucleotide sequence ID" value="XM_005757652.1"/>
</dbReference>
<dbReference type="STRING" id="2903.R1CSK3"/>
<reference evidence="5" key="1">
    <citation type="journal article" date="2013" name="Nature">
        <title>Pan genome of the phytoplankton Emiliania underpins its global distribution.</title>
        <authorList>
            <person name="Read B.A."/>
            <person name="Kegel J."/>
            <person name="Klute M.J."/>
            <person name="Kuo A."/>
            <person name="Lefebvre S.C."/>
            <person name="Maumus F."/>
            <person name="Mayer C."/>
            <person name="Miller J."/>
            <person name="Monier A."/>
            <person name="Salamov A."/>
            <person name="Young J."/>
            <person name="Aguilar M."/>
            <person name="Claverie J.M."/>
            <person name="Frickenhaus S."/>
            <person name="Gonzalez K."/>
            <person name="Herman E.K."/>
            <person name="Lin Y.C."/>
            <person name="Napier J."/>
            <person name="Ogata H."/>
            <person name="Sarno A.F."/>
            <person name="Shmutz J."/>
            <person name="Schroeder D."/>
            <person name="de Vargas C."/>
            <person name="Verret F."/>
            <person name="von Dassow P."/>
            <person name="Valentin K."/>
            <person name="Van de Peer Y."/>
            <person name="Wheeler G."/>
            <person name="Dacks J.B."/>
            <person name="Delwiche C.F."/>
            <person name="Dyhrman S.T."/>
            <person name="Glockner G."/>
            <person name="John U."/>
            <person name="Richards T."/>
            <person name="Worden A.Z."/>
            <person name="Zhang X."/>
            <person name="Grigoriev I.V."/>
            <person name="Allen A.E."/>
            <person name="Bidle K."/>
            <person name="Borodovsky M."/>
            <person name="Bowler C."/>
            <person name="Brownlee C."/>
            <person name="Cock J.M."/>
            <person name="Elias M."/>
            <person name="Gladyshev V.N."/>
            <person name="Groth M."/>
            <person name="Guda C."/>
            <person name="Hadaegh A."/>
            <person name="Iglesias-Rodriguez M.D."/>
            <person name="Jenkins J."/>
            <person name="Jones B.M."/>
            <person name="Lawson T."/>
            <person name="Leese F."/>
            <person name="Lindquist E."/>
            <person name="Lobanov A."/>
            <person name="Lomsadze A."/>
            <person name="Malik S.B."/>
            <person name="Marsh M.E."/>
            <person name="Mackinder L."/>
            <person name="Mock T."/>
            <person name="Mueller-Roeber B."/>
            <person name="Pagarete A."/>
            <person name="Parker M."/>
            <person name="Probert I."/>
            <person name="Quesneville H."/>
            <person name="Raines C."/>
            <person name="Rensing S.A."/>
            <person name="Riano-Pachon D.M."/>
            <person name="Richier S."/>
            <person name="Rokitta S."/>
            <person name="Shiraiwa Y."/>
            <person name="Soanes D.M."/>
            <person name="van der Giezen M."/>
            <person name="Wahlund T.M."/>
            <person name="Williams B."/>
            <person name="Wilson W."/>
            <person name="Wolfe G."/>
            <person name="Wurch L.L."/>
        </authorList>
    </citation>
    <scope>NUCLEOTIDE SEQUENCE</scope>
</reference>
<dbReference type="InterPro" id="IPR045254">
    <property type="entry name" value="Nit1/2_C-N_Hydrolase"/>
</dbReference>
<dbReference type="AlphaFoldDB" id="A0A0D3I1Z5"/>
<proteinExistence type="predicted"/>
<sequence>MPLLQRCKAAIVQMTAVNDVAANFAACAAHVREARDRGCAIVFLPENFSFMGSRPGEAQTVAEPLDGPTMRRYLDLARETGLWLSLGGFQERGPDGDERIYNTHCIVDGEGRLVAKYRKIHLYDAPFVGLVESRQAISGDSLVTADSPAGRLGVSICYDLRFPELYQKLSFLHGAQVLLMPSAFAMKTGEAHWETLLRCRAIETQCYVVAAAQVGQHNTDGNKRCSWGHAVAFDPWGKCIADLGDAPGLATFDIDPELIAETRRNMPMARHRRYDIYGDGPHAAPLSPADTEGEPDASIGFG</sequence>
<dbReference type="eggNOG" id="KOG0807">
    <property type="taxonomic scope" value="Eukaryota"/>
</dbReference>
<evidence type="ECO:0000256" key="1">
    <source>
        <dbReference type="ARBA" id="ARBA00022801"/>
    </source>
</evidence>
<dbReference type="Gene3D" id="3.60.110.10">
    <property type="entry name" value="Carbon-nitrogen hydrolase"/>
    <property type="match status" value="1"/>
</dbReference>
<dbReference type="CDD" id="cd07572">
    <property type="entry name" value="nit"/>
    <property type="match status" value="1"/>
</dbReference>
<dbReference type="Proteomes" id="UP000013827">
    <property type="component" value="Unassembled WGS sequence"/>
</dbReference>
<dbReference type="KEGG" id="ehx:EMIHUDRAFT_198908"/>
<feature type="region of interest" description="Disordered" evidence="2">
    <location>
        <begin position="281"/>
        <end position="302"/>
    </location>
</feature>
<keyword evidence="5" id="KW-1185">Reference proteome</keyword>
<reference evidence="4" key="2">
    <citation type="submission" date="2024-10" db="UniProtKB">
        <authorList>
            <consortium name="EnsemblProtists"/>
        </authorList>
    </citation>
    <scope>IDENTIFICATION</scope>
</reference>
<dbReference type="OMA" id="MRVAVCQ"/>
<evidence type="ECO:0000259" key="3">
    <source>
        <dbReference type="PROSITE" id="PS50263"/>
    </source>
</evidence>
<evidence type="ECO:0000256" key="2">
    <source>
        <dbReference type="SAM" id="MobiDB-lite"/>
    </source>
</evidence>
<dbReference type="PANTHER" id="PTHR23088:SF27">
    <property type="entry name" value="DEAMINATED GLUTATHIONE AMIDASE"/>
    <property type="match status" value="1"/>
</dbReference>
<dbReference type="PaxDb" id="2903-EOD05280"/>
<organism evidence="4 5">
    <name type="scientific">Emiliania huxleyi (strain CCMP1516)</name>
    <dbReference type="NCBI Taxonomy" id="280463"/>
    <lineage>
        <taxon>Eukaryota</taxon>
        <taxon>Haptista</taxon>
        <taxon>Haptophyta</taxon>
        <taxon>Prymnesiophyceae</taxon>
        <taxon>Isochrysidales</taxon>
        <taxon>Noelaerhabdaceae</taxon>
        <taxon>Emiliania</taxon>
    </lineage>
</organism>
<name>A0A0D3I1Z5_EMIH1</name>
<dbReference type="EnsemblProtists" id="EOD05280">
    <property type="protein sequence ID" value="EOD05280"/>
    <property type="gene ID" value="EMIHUDRAFT_198908"/>
</dbReference>
<dbReference type="InterPro" id="IPR003010">
    <property type="entry name" value="C-N_Hydrolase"/>
</dbReference>
<accession>A0A0D3I1Z5</accession>
<keyword evidence="1" id="KW-0378">Hydrolase</keyword>
<dbReference type="PANTHER" id="PTHR23088">
    <property type="entry name" value="NITRILASE-RELATED"/>
    <property type="match status" value="1"/>
</dbReference>
<dbReference type="PROSITE" id="PS50263">
    <property type="entry name" value="CN_HYDROLASE"/>
    <property type="match status" value="1"/>
</dbReference>
<dbReference type="InterPro" id="IPR036526">
    <property type="entry name" value="C-N_Hydrolase_sf"/>
</dbReference>
<evidence type="ECO:0000313" key="5">
    <source>
        <dbReference type="Proteomes" id="UP000013827"/>
    </source>
</evidence>
<dbReference type="HOGENOM" id="CLU_030130_1_2_1"/>
<protein>
    <recommendedName>
        <fullName evidence="3">CN hydrolase domain-containing protein</fullName>
    </recommendedName>
</protein>
<dbReference type="Pfam" id="PF00795">
    <property type="entry name" value="CN_hydrolase"/>
    <property type="match status" value="1"/>
</dbReference>
<dbReference type="GeneID" id="17251624"/>